<gene>
    <name evidence="2" type="ORF">LCGC14_2157390</name>
</gene>
<evidence type="ECO:0000313" key="2">
    <source>
        <dbReference type="EMBL" id="KKL65196.1"/>
    </source>
</evidence>
<comment type="caution">
    <text evidence="2">The sequence shown here is derived from an EMBL/GenBank/DDBJ whole genome shotgun (WGS) entry which is preliminary data.</text>
</comment>
<proteinExistence type="predicted"/>
<accession>A0A0F9EFZ7</accession>
<dbReference type="AlphaFoldDB" id="A0A0F9EFZ7"/>
<organism evidence="2">
    <name type="scientific">marine sediment metagenome</name>
    <dbReference type="NCBI Taxonomy" id="412755"/>
    <lineage>
        <taxon>unclassified sequences</taxon>
        <taxon>metagenomes</taxon>
        <taxon>ecological metagenomes</taxon>
    </lineage>
</organism>
<feature type="transmembrane region" description="Helical" evidence="1">
    <location>
        <begin position="131"/>
        <end position="152"/>
    </location>
</feature>
<keyword evidence="1" id="KW-1133">Transmembrane helix</keyword>
<feature type="transmembrane region" description="Helical" evidence="1">
    <location>
        <begin position="7"/>
        <end position="39"/>
    </location>
</feature>
<evidence type="ECO:0000256" key="1">
    <source>
        <dbReference type="SAM" id="Phobius"/>
    </source>
</evidence>
<keyword evidence="1" id="KW-0472">Membrane</keyword>
<feature type="transmembrane region" description="Helical" evidence="1">
    <location>
        <begin position="59"/>
        <end position="80"/>
    </location>
</feature>
<dbReference type="EMBL" id="LAZR01027612">
    <property type="protein sequence ID" value="KKL65196.1"/>
    <property type="molecule type" value="Genomic_DNA"/>
</dbReference>
<reference evidence="2" key="1">
    <citation type="journal article" date="2015" name="Nature">
        <title>Complex archaea that bridge the gap between prokaryotes and eukaryotes.</title>
        <authorList>
            <person name="Spang A."/>
            <person name="Saw J.H."/>
            <person name="Jorgensen S.L."/>
            <person name="Zaremba-Niedzwiedzka K."/>
            <person name="Martijn J."/>
            <person name="Lind A.E."/>
            <person name="van Eijk R."/>
            <person name="Schleper C."/>
            <person name="Guy L."/>
            <person name="Ettema T.J."/>
        </authorList>
    </citation>
    <scope>NUCLEOTIDE SEQUENCE</scope>
</reference>
<protein>
    <submittedName>
        <fullName evidence="2">Uncharacterized protein</fullName>
    </submittedName>
</protein>
<keyword evidence="1" id="KW-0812">Transmembrane</keyword>
<sequence length="244" mass="25532">MGLGSRIGIVFANIAVLIPVFILLIVSAIMSSIGAAKIASLKDQDAVGTAHKYVTTSTVLLWLLFAGSIVFSFTIGLFIIPWIITIPYLYGGVMIIFAILNLVIAGLLFYSANAVRGSKDYKDGTNDAKSAYNNCLITGILMVIAAIFMIAYSAFTIYKYRKAGGVRADIVVGAEVGAVVAPEFAPVLAAVGAAAKKDLSQSQQEEQARQAKSLLELGTKLAAATGKGIALKPRLAASPLAVSS</sequence>
<name>A0A0F9EFZ7_9ZZZZ</name>
<feature type="transmembrane region" description="Helical" evidence="1">
    <location>
        <begin position="87"/>
        <end position="111"/>
    </location>
</feature>